<gene>
    <name evidence="1" type="ORF">O0S08_31430</name>
</gene>
<evidence type="ECO:0000313" key="1">
    <source>
        <dbReference type="EMBL" id="WAS90722.1"/>
    </source>
</evidence>
<dbReference type="Proteomes" id="UP001164459">
    <property type="component" value="Chromosome"/>
</dbReference>
<name>A0ABY7GUV2_9BACT</name>
<evidence type="ECO:0000313" key="2">
    <source>
        <dbReference type="Proteomes" id="UP001164459"/>
    </source>
</evidence>
<protein>
    <submittedName>
        <fullName evidence="1">Uncharacterized protein</fullName>
    </submittedName>
</protein>
<reference evidence="1" key="1">
    <citation type="submission" date="2022-11" db="EMBL/GenBank/DDBJ databases">
        <title>Minimal conservation of predation-associated metabolite biosynthetic gene clusters underscores biosynthetic potential of Myxococcota including descriptions for ten novel species: Archangium lansinium sp. nov., Myxococcus landrumus sp. nov., Nannocystis bai.</title>
        <authorList>
            <person name="Ahearne A."/>
            <person name="Stevens C."/>
            <person name="Dowd S."/>
        </authorList>
    </citation>
    <scope>NUCLEOTIDE SEQUENCE</scope>
    <source>
        <strain evidence="1">Fl3</strain>
    </source>
</reference>
<sequence length="210" mass="22154">MATLAITKDKGGVGRPEGMTVISAAQVVPLAQLKAIGKQAKLDGVVVADLLSAMAMHEREAAGAALAAASQTERTSRRKTYETVAELHTERVQVFEALLVKLQLPALYVSPASRAAHFLDMGLIQGPLLAGSVDARGRERMLLDVAWLLAEQSLANTEALAGVATAAATSPTRTALVKAVKLLRTKAATLKKLRALRRTSLVAGTKRTKP</sequence>
<organism evidence="1 2">
    <name type="scientific">Nannocystis punicea</name>
    <dbReference type="NCBI Taxonomy" id="2995304"/>
    <lineage>
        <taxon>Bacteria</taxon>
        <taxon>Pseudomonadati</taxon>
        <taxon>Myxococcota</taxon>
        <taxon>Polyangia</taxon>
        <taxon>Nannocystales</taxon>
        <taxon>Nannocystaceae</taxon>
        <taxon>Nannocystis</taxon>
    </lineage>
</organism>
<keyword evidence="2" id="KW-1185">Reference proteome</keyword>
<dbReference type="RefSeq" id="WP_269033049.1">
    <property type="nucleotide sequence ID" value="NZ_CP114040.1"/>
</dbReference>
<dbReference type="EMBL" id="CP114040">
    <property type="protein sequence ID" value="WAS90722.1"/>
    <property type="molecule type" value="Genomic_DNA"/>
</dbReference>
<accession>A0ABY7GUV2</accession>
<proteinExistence type="predicted"/>